<dbReference type="Pfam" id="PF01590">
    <property type="entry name" value="GAF"/>
    <property type="match status" value="1"/>
</dbReference>
<accession>A0A956NG85</accession>
<evidence type="ECO:0000256" key="4">
    <source>
        <dbReference type="ARBA" id="ARBA00023125"/>
    </source>
</evidence>
<protein>
    <submittedName>
        <fullName evidence="8">Nitric oxide reductase transcriptional regulator NorR</fullName>
    </submittedName>
</protein>
<dbReference type="InterPro" id="IPR002078">
    <property type="entry name" value="Sigma_54_int"/>
</dbReference>
<feature type="domain" description="Sigma-54 factor interaction" evidence="7">
    <location>
        <begin position="195"/>
        <end position="424"/>
    </location>
</feature>
<dbReference type="InterPro" id="IPR003593">
    <property type="entry name" value="AAA+_ATPase"/>
</dbReference>
<dbReference type="InterPro" id="IPR003018">
    <property type="entry name" value="GAF"/>
</dbReference>
<dbReference type="SMART" id="SM00382">
    <property type="entry name" value="AAA"/>
    <property type="match status" value="1"/>
</dbReference>
<evidence type="ECO:0000313" key="9">
    <source>
        <dbReference type="Proteomes" id="UP000739538"/>
    </source>
</evidence>
<dbReference type="Gene3D" id="3.40.50.300">
    <property type="entry name" value="P-loop containing nucleotide triphosphate hydrolases"/>
    <property type="match status" value="1"/>
</dbReference>
<dbReference type="PROSITE" id="PS00688">
    <property type="entry name" value="SIGMA54_INTERACT_3"/>
    <property type="match status" value="1"/>
</dbReference>
<dbReference type="GO" id="GO:0005524">
    <property type="term" value="F:ATP binding"/>
    <property type="evidence" value="ECO:0007669"/>
    <property type="project" value="UniProtKB-KW"/>
</dbReference>
<dbReference type="SUPFAM" id="SSF46689">
    <property type="entry name" value="Homeodomain-like"/>
    <property type="match status" value="1"/>
</dbReference>
<feature type="region of interest" description="Disordered" evidence="6">
    <location>
        <begin position="457"/>
        <end position="493"/>
    </location>
</feature>
<dbReference type="GO" id="GO:0003677">
    <property type="term" value="F:DNA binding"/>
    <property type="evidence" value="ECO:0007669"/>
    <property type="project" value="UniProtKB-KW"/>
</dbReference>
<dbReference type="CDD" id="cd00009">
    <property type="entry name" value="AAA"/>
    <property type="match status" value="1"/>
</dbReference>
<keyword evidence="3" id="KW-0805">Transcription regulation</keyword>
<dbReference type="InterPro" id="IPR025944">
    <property type="entry name" value="Sigma_54_int_dom_CS"/>
</dbReference>
<reference evidence="8" key="1">
    <citation type="submission" date="2020-04" db="EMBL/GenBank/DDBJ databases">
        <authorList>
            <person name="Zhang T."/>
        </authorList>
    </citation>
    <scope>NUCLEOTIDE SEQUENCE</scope>
    <source>
        <strain evidence="8">HKST-UBA02</strain>
    </source>
</reference>
<evidence type="ECO:0000256" key="3">
    <source>
        <dbReference type="ARBA" id="ARBA00023015"/>
    </source>
</evidence>
<keyword evidence="5" id="KW-0804">Transcription</keyword>
<dbReference type="PROSITE" id="PS00675">
    <property type="entry name" value="SIGMA54_INTERACT_1"/>
    <property type="match status" value="1"/>
</dbReference>
<evidence type="ECO:0000256" key="1">
    <source>
        <dbReference type="ARBA" id="ARBA00022741"/>
    </source>
</evidence>
<gene>
    <name evidence="8" type="primary">norR</name>
    <name evidence="8" type="ORF">KDA27_13710</name>
</gene>
<dbReference type="EMBL" id="JAGQHS010000070">
    <property type="protein sequence ID" value="MCA9756855.1"/>
    <property type="molecule type" value="Genomic_DNA"/>
</dbReference>
<dbReference type="GO" id="GO:0006355">
    <property type="term" value="P:regulation of DNA-templated transcription"/>
    <property type="evidence" value="ECO:0007669"/>
    <property type="project" value="InterPro"/>
</dbReference>
<dbReference type="SUPFAM" id="SSF52540">
    <property type="entry name" value="P-loop containing nucleoside triphosphate hydrolases"/>
    <property type="match status" value="1"/>
</dbReference>
<name>A0A956NG85_UNCEI</name>
<dbReference type="AlphaFoldDB" id="A0A956NG85"/>
<reference evidence="8" key="2">
    <citation type="journal article" date="2021" name="Microbiome">
        <title>Successional dynamics and alternative stable states in a saline activated sludge microbial community over 9 years.</title>
        <authorList>
            <person name="Wang Y."/>
            <person name="Ye J."/>
            <person name="Ju F."/>
            <person name="Liu L."/>
            <person name="Boyd J.A."/>
            <person name="Deng Y."/>
            <person name="Parks D.H."/>
            <person name="Jiang X."/>
            <person name="Yin X."/>
            <person name="Woodcroft B.J."/>
            <person name="Tyson G.W."/>
            <person name="Hugenholtz P."/>
            <person name="Polz M.F."/>
            <person name="Zhang T."/>
        </authorList>
    </citation>
    <scope>NUCLEOTIDE SEQUENCE</scope>
    <source>
        <strain evidence="8">HKST-UBA02</strain>
    </source>
</reference>
<dbReference type="Gene3D" id="3.30.450.40">
    <property type="match status" value="1"/>
</dbReference>
<keyword evidence="1" id="KW-0547">Nucleotide-binding</keyword>
<dbReference type="InterPro" id="IPR027417">
    <property type="entry name" value="P-loop_NTPase"/>
</dbReference>
<evidence type="ECO:0000256" key="5">
    <source>
        <dbReference type="ARBA" id="ARBA00023163"/>
    </source>
</evidence>
<dbReference type="Proteomes" id="UP000739538">
    <property type="component" value="Unassembled WGS sequence"/>
</dbReference>
<dbReference type="SMART" id="SM00065">
    <property type="entry name" value="GAF"/>
    <property type="match status" value="1"/>
</dbReference>
<keyword evidence="4" id="KW-0238">DNA-binding</keyword>
<dbReference type="InterPro" id="IPR009057">
    <property type="entry name" value="Homeodomain-like_sf"/>
</dbReference>
<dbReference type="Pfam" id="PF25601">
    <property type="entry name" value="AAA_lid_14"/>
    <property type="match status" value="1"/>
</dbReference>
<dbReference type="NCBIfam" id="NF003451">
    <property type="entry name" value="PRK05022.1"/>
    <property type="match status" value="1"/>
</dbReference>
<evidence type="ECO:0000313" key="8">
    <source>
        <dbReference type="EMBL" id="MCA9756855.1"/>
    </source>
</evidence>
<keyword evidence="2" id="KW-0067">ATP-binding</keyword>
<sequence>MSISQQSFDALIDIARDLTSSLAADDRYERLLDAVREIIPFDAACLLRLDGDELVPVAAHGLTHEALARRYPRREHPRLDLILAAAKPVLFPPDSALPDPFDGQLEADPHALEHIHACLGCPLAESGQVVGALTADALAPDAFDGLDEGVLTALGALAGAALHTTALIEALEQKAERQGALVQELQRALRDDDGLVGSGPAMTRLRREIEVVAGSDLPVLITGETGVGKEVVTRQLHRLSGRRDEPLVQVNCAALPEAIAESELFGHVSGAFTGATRDRTGKFELADGATLFLDEIGELPLTLQPKLLRALQEGEVQRVGDEKIRRVDVRILAATNRDLEQEVAAGRFRADLYHRIAVYPIRVPALRERLEDIPLLAAHFLEKVRRRLGLGAVRLSMEARELLLSAEWPGNVRELENVISRAVVRAAAGTKRADVVMIPRDLLGLRRQTVRDAVREGNVTEGSGRTGFAPSIVGSDTSTRAHLGDGPFDTSSGQEEIGELVHHSGPLRDRIDEFRRLAIRAAVARHSGNWAAAARELGMDRGNLHHLARRLGVRE</sequence>
<dbReference type="Gene3D" id="1.10.8.60">
    <property type="match status" value="1"/>
</dbReference>
<dbReference type="FunFam" id="3.40.50.300:FF:000006">
    <property type="entry name" value="DNA-binding transcriptional regulator NtrC"/>
    <property type="match status" value="1"/>
</dbReference>
<evidence type="ECO:0000256" key="6">
    <source>
        <dbReference type="SAM" id="MobiDB-lite"/>
    </source>
</evidence>
<dbReference type="InterPro" id="IPR025662">
    <property type="entry name" value="Sigma_54_int_dom_ATP-bd_1"/>
</dbReference>
<dbReference type="SUPFAM" id="SSF55781">
    <property type="entry name" value="GAF domain-like"/>
    <property type="match status" value="1"/>
</dbReference>
<comment type="caution">
    <text evidence="8">The sequence shown here is derived from an EMBL/GenBank/DDBJ whole genome shotgun (WGS) entry which is preliminary data.</text>
</comment>
<evidence type="ECO:0000259" key="7">
    <source>
        <dbReference type="PROSITE" id="PS50045"/>
    </source>
</evidence>
<dbReference type="InterPro" id="IPR058031">
    <property type="entry name" value="AAA_lid_NorR"/>
</dbReference>
<organism evidence="8 9">
    <name type="scientific">Eiseniibacteriota bacterium</name>
    <dbReference type="NCBI Taxonomy" id="2212470"/>
    <lineage>
        <taxon>Bacteria</taxon>
        <taxon>Candidatus Eiseniibacteriota</taxon>
    </lineage>
</organism>
<dbReference type="PANTHER" id="PTHR32071">
    <property type="entry name" value="TRANSCRIPTIONAL REGULATORY PROTEIN"/>
    <property type="match status" value="1"/>
</dbReference>
<dbReference type="PANTHER" id="PTHR32071:SF35">
    <property type="entry name" value="ANAEROBIC NITRIC OXIDE REDUCTASE TRANSCRIPTION REGULATOR NORR"/>
    <property type="match status" value="1"/>
</dbReference>
<dbReference type="PROSITE" id="PS50045">
    <property type="entry name" value="SIGMA54_INTERACT_4"/>
    <property type="match status" value="1"/>
</dbReference>
<dbReference type="Pfam" id="PF00158">
    <property type="entry name" value="Sigma54_activat"/>
    <property type="match status" value="1"/>
</dbReference>
<proteinExistence type="predicted"/>
<dbReference type="InterPro" id="IPR029016">
    <property type="entry name" value="GAF-like_dom_sf"/>
</dbReference>
<evidence type="ECO:0000256" key="2">
    <source>
        <dbReference type="ARBA" id="ARBA00022840"/>
    </source>
</evidence>
<dbReference type="Gene3D" id="1.10.10.60">
    <property type="entry name" value="Homeodomain-like"/>
    <property type="match status" value="1"/>
</dbReference>